<sequence>MTIGEDERALQRFTVMVEHLLDHTRSHAMELEGGRALFGPDSPALPLLDKALAELGTAHASLEALLGHVDGGRTAGDGHRLAHGHAHDHSHEHGNGHTHPHS</sequence>
<protein>
    <submittedName>
        <fullName evidence="2">Uncharacterized protein</fullName>
    </submittedName>
</protein>
<evidence type="ECO:0000256" key="1">
    <source>
        <dbReference type="SAM" id="MobiDB-lite"/>
    </source>
</evidence>
<name>A0ABY7NYF7_9SPHN</name>
<proteinExistence type="predicted"/>
<organism evidence="2 3">
    <name type="scientific">Sphingomonas abietis</name>
    <dbReference type="NCBI Taxonomy" id="3012344"/>
    <lineage>
        <taxon>Bacteria</taxon>
        <taxon>Pseudomonadati</taxon>
        <taxon>Pseudomonadota</taxon>
        <taxon>Alphaproteobacteria</taxon>
        <taxon>Sphingomonadales</taxon>
        <taxon>Sphingomonadaceae</taxon>
        <taxon>Sphingomonas</taxon>
    </lineage>
</organism>
<dbReference type="RefSeq" id="WP_270079022.1">
    <property type="nucleotide sequence ID" value="NZ_CP115174.1"/>
</dbReference>
<feature type="region of interest" description="Disordered" evidence="1">
    <location>
        <begin position="73"/>
        <end position="102"/>
    </location>
</feature>
<reference evidence="2 3" key="1">
    <citation type="submission" date="2022-12" db="EMBL/GenBank/DDBJ databases">
        <title>Sphingomonas abieness sp. nov., an endophytic bacterium isolated from Abies koreana.</title>
        <authorList>
            <person name="Jiang L."/>
            <person name="Lee J."/>
        </authorList>
    </citation>
    <scope>NUCLEOTIDE SEQUENCE [LARGE SCALE GENOMIC DNA]</scope>
    <source>
        <strain evidence="3">PAMB 00755</strain>
    </source>
</reference>
<keyword evidence="3" id="KW-1185">Reference proteome</keyword>
<evidence type="ECO:0000313" key="3">
    <source>
        <dbReference type="Proteomes" id="UP001210865"/>
    </source>
</evidence>
<accession>A0ABY7NYF7</accession>
<dbReference type="Proteomes" id="UP001210865">
    <property type="component" value="Chromosome"/>
</dbReference>
<feature type="compositionally biased region" description="Basic and acidic residues" evidence="1">
    <location>
        <begin position="76"/>
        <end position="95"/>
    </location>
</feature>
<evidence type="ECO:0000313" key="2">
    <source>
        <dbReference type="EMBL" id="WBO24396.1"/>
    </source>
</evidence>
<gene>
    <name evidence="2" type="ORF">PBT88_09980</name>
</gene>
<dbReference type="EMBL" id="CP115174">
    <property type="protein sequence ID" value="WBO24396.1"/>
    <property type="molecule type" value="Genomic_DNA"/>
</dbReference>